<proteinExistence type="predicted"/>
<dbReference type="GO" id="GO:0015937">
    <property type="term" value="P:coenzyme A biosynthetic process"/>
    <property type="evidence" value="ECO:0007669"/>
    <property type="project" value="TreeGrafter"/>
</dbReference>
<name>A0A0D2EC67_9EURO</name>
<evidence type="ECO:0000313" key="3">
    <source>
        <dbReference type="EMBL" id="KIW71872.1"/>
    </source>
</evidence>
<feature type="region of interest" description="Disordered" evidence="1">
    <location>
        <begin position="171"/>
        <end position="205"/>
    </location>
</feature>
<dbReference type="InterPro" id="IPR014729">
    <property type="entry name" value="Rossmann-like_a/b/a_fold"/>
</dbReference>
<dbReference type="EMBL" id="KN846956">
    <property type="protein sequence ID" value="KIW71872.1"/>
    <property type="molecule type" value="Genomic_DNA"/>
</dbReference>
<dbReference type="AlphaFoldDB" id="A0A0D2EC67"/>
<dbReference type="HOGENOM" id="CLU_035272_3_1_1"/>
<dbReference type="SUPFAM" id="SSF52374">
    <property type="entry name" value="Nucleotidylyl transferase"/>
    <property type="match status" value="1"/>
</dbReference>
<feature type="compositionally biased region" description="Polar residues" evidence="1">
    <location>
        <begin position="190"/>
        <end position="199"/>
    </location>
</feature>
<dbReference type="STRING" id="5601.A0A0D2EC67"/>
<dbReference type="Pfam" id="PF01467">
    <property type="entry name" value="CTP_transf_like"/>
    <property type="match status" value="1"/>
</dbReference>
<dbReference type="Proteomes" id="UP000054266">
    <property type="component" value="Unassembled WGS sequence"/>
</dbReference>
<dbReference type="InterPro" id="IPR004821">
    <property type="entry name" value="Cyt_trans-like"/>
</dbReference>
<reference evidence="3 4" key="1">
    <citation type="submission" date="2015-01" db="EMBL/GenBank/DDBJ databases">
        <title>The Genome Sequence of Capronia semiimmersa CBS27337.</title>
        <authorList>
            <consortium name="The Broad Institute Genomics Platform"/>
            <person name="Cuomo C."/>
            <person name="de Hoog S."/>
            <person name="Gorbushina A."/>
            <person name="Stielow B."/>
            <person name="Teixiera M."/>
            <person name="Abouelleil A."/>
            <person name="Chapman S.B."/>
            <person name="Priest M."/>
            <person name="Young S.K."/>
            <person name="Wortman J."/>
            <person name="Nusbaum C."/>
            <person name="Birren B."/>
        </authorList>
    </citation>
    <scope>NUCLEOTIDE SEQUENCE [LARGE SCALE GENOMIC DNA]</scope>
    <source>
        <strain evidence="3 4">CBS 27337</strain>
    </source>
</reference>
<gene>
    <name evidence="3" type="ORF">PV04_00101</name>
</gene>
<accession>A0A0D2EC67</accession>
<protein>
    <recommendedName>
        <fullName evidence="2">Cytidyltransferase-like domain-containing protein</fullName>
    </recommendedName>
</protein>
<keyword evidence="4" id="KW-1185">Reference proteome</keyword>
<organism evidence="3 4">
    <name type="scientific">Phialophora macrospora</name>
    <dbReference type="NCBI Taxonomy" id="1851006"/>
    <lineage>
        <taxon>Eukaryota</taxon>
        <taxon>Fungi</taxon>
        <taxon>Dikarya</taxon>
        <taxon>Ascomycota</taxon>
        <taxon>Pezizomycotina</taxon>
        <taxon>Eurotiomycetes</taxon>
        <taxon>Chaetothyriomycetidae</taxon>
        <taxon>Chaetothyriales</taxon>
        <taxon>Herpotrichiellaceae</taxon>
        <taxon>Phialophora</taxon>
    </lineage>
</organism>
<dbReference type="PANTHER" id="PTHR10695:SF46">
    <property type="entry name" value="BIFUNCTIONAL COENZYME A SYNTHASE-RELATED"/>
    <property type="match status" value="1"/>
</dbReference>
<dbReference type="Gene3D" id="3.40.50.620">
    <property type="entry name" value="HUPs"/>
    <property type="match status" value="1"/>
</dbReference>
<evidence type="ECO:0000259" key="2">
    <source>
        <dbReference type="Pfam" id="PF01467"/>
    </source>
</evidence>
<dbReference type="PANTHER" id="PTHR10695">
    <property type="entry name" value="DEPHOSPHO-COA KINASE-RELATED"/>
    <property type="match status" value="1"/>
</dbReference>
<evidence type="ECO:0000313" key="4">
    <source>
        <dbReference type="Proteomes" id="UP000054266"/>
    </source>
</evidence>
<evidence type="ECO:0000256" key="1">
    <source>
        <dbReference type="SAM" id="MobiDB-lite"/>
    </source>
</evidence>
<feature type="domain" description="Cytidyltransferase-like" evidence="2">
    <location>
        <begin position="212"/>
        <end position="416"/>
    </location>
</feature>
<sequence>MADMTSLLLLPALDVSSTPSSFKSSYKSTFESLLPKLLPQDKAAVTRLDIGLVLSASYPLSTNTCRSAIFAPIQNLLRQAYSLITSVASQQNVDLDFPSGIDIRIFILEARVDEIPQKLIGKQTLSGPIVDIDTLVLSDRSYTTIYSVEGEAGEAHLKQFLSTWGSKLKDEPPPAVRLPSGPAIVHPSANARNPSSTSEGDAPVTSHASVAVGGTFDHLHIGHKLLLTGTILTADLNKGSRLITVGITGDELLVNKKYGSHVESWSTRQERTAEFVDSILAFYPRKTSPNLGASGLRTTEYIDRPGPNGRVVRVTYKSLQPISGIEESIAVNYTQISDPFGPTITDPDISALVVSAETRAGGKAVNDKRKEKGWKELEVFEVGILDASVGLEDEGEAVWPKDTFDSKISSTEIRRRLQERSQ</sequence>
<dbReference type="GO" id="GO:0004140">
    <property type="term" value="F:dephospho-CoA kinase activity"/>
    <property type="evidence" value="ECO:0007669"/>
    <property type="project" value="TreeGrafter"/>
</dbReference>